<dbReference type="GO" id="GO:0016020">
    <property type="term" value="C:membrane"/>
    <property type="evidence" value="ECO:0007669"/>
    <property type="project" value="UniProtKB-SubCell"/>
</dbReference>
<feature type="transmembrane region" description="Helical" evidence="9">
    <location>
        <begin position="72"/>
        <end position="91"/>
    </location>
</feature>
<feature type="transmembrane region" description="Helical" evidence="9">
    <location>
        <begin position="137"/>
        <end position="166"/>
    </location>
</feature>
<dbReference type="Gramene" id="FCD_00011318-RA">
    <property type="protein sequence ID" value="FCD_00011318-RA:cds"/>
    <property type="gene ID" value="FCD_00011318"/>
</dbReference>
<evidence type="ECO:0000313" key="10">
    <source>
        <dbReference type="EMBL" id="GMN38790.1"/>
    </source>
</evidence>
<comment type="subcellular location">
    <subcellularLocation>
        <location evidence="1">Membrane</location>
        <topology evidence="1">Multi-pass membrane protein</topology>
    </subcellularLocation>
</comment>
<dbReference type="Proteomes" id="UP001187192">
    <property type="component" value="Unassembled WGS sequence"/>
</dbReference>
<evidence type="ECO:0000256" key="2">
    <source>
        <dbReference type="ARBA" id="ARBA00007079"/>
    </source>
</evidence>
<organism evidence="10 11">
    <name type="scientific">Ficus carica</name>
    <name type="common">Common fig</name>
    <dbReference type="NCBI Taxonomy" id="3494"/>
    <lineage>
        <taxon>Eukaryota</taxon>
        <taxon>Viridiplantae</taxon>
        <taxon>Streptophyta</taxon>
        <taxon>Embryophyta</taxon>
        <taxon>Tracheophyta</taxon>
        <taxon>Spermatophyta</taxon>
        <taxon>Magnoliopsida</taxon>
        <taxon>eudicotyledons</taxon>
        <taxon>Gunneridae</taxon>
        <taxon>Pentapetalae</taxon>
        <taxon>rosids</taxon>
        <taxon>fabids</taxon>
        <taxon>Rosales</taxon>
        <taxon>Moraceae</taxon>
        <taxon>Ficeae</taxon>
        <taxon>Ficus</taxon>
    </lineage>
</organism>
<evidence type="ECO:0000256" key="1">
    <source>
        <dbReference type="ARBA" id="ARBA00004141"/>
    </source>
</evidence>
<evidence type="ECO:0000313" key="11">
    <source>
        <dbReference type="Proteomes" id="UP001187192"/>
    </source>
</evidence>
<dbReference type="EMBL" id="BTGU01000008">
    <property type="protein sequence ID" value="GMN38790.1"/>
    <property type="molecule type" value="Genomic_DNA"/>
</dbReference>
<feature type="transmembrane region" description="Helical" evidence="9">
    <location>
        <begin position="103"/>
        <end position="125"/>
    </location>
</feature>
<evidence type="ECO:0000256" key="6">
    <source>
        <dbReference type="ARBA" id="ARBA00023065"/>
    </source>
</evidence>
<keyword evidence="11" id="KW-1185">Reference proteome</keyword>
<keyword evidence="4 9" id="KW-0812">Transmembrane</keyword>
<accession>A0AA87ZU52</accession>
<comment type="similarity">
    <text evidence="2">Belongs to the aromatic acid exporter (TC 2.A.85) family.</text>
</comment>
<keyword evidence="8" id="KW-0407">Ion channel</keyword>
<protein>
    <recommendedName>
        <fullName evidence="12">Aluminum-activated malate transporter</fullName>
    </recommendedName>
</protein>
<dbReference type="PANTHER" id="PTHR31086">
    <property type="entry name" value="ALUMINUM-ACTIVATED MALATE TRANSPORTER 10"/>
    <property type="match status" value="1"/>
</dbReference>
<evidence type="ECO:0000256" key="9">
    <source>
        <dbReference type="SAM" id="Phobius"/>
    </source>
</evidence>
<reference evidence="10" key="1">
    <citation type="submission" date="2023-07" db="EMBL/GenBank/DDBJ databases">
        <title>draft genome sequence of fig (Ficus carica).</title>
        <authorList>
            <person name="Takahashi T."/>
            <person name="Nishimura K."/>
        </authorList>
    </citation>
    <scope>NUCLEOTIDE SEQUENCE</scope>
</reference>
<dbReference type="Pfam" id="PF11744">
    <property type="entry name" value="ALMT"/>
    <property type="match status" value="1"/>
</dbReference>
<evidence type="ECO:0000256" key="7">
    <source>
        <dbReference type="ARBA" id="ARBA00023136"/>
    </source>
</evidence>
<keyword evidence="3" id="KW-0813">Transport</keyword>
<comment type="caution">
    <text evidence="10">The sequence shown here is derived from an EMBL/GenBank/DDBJ whole genome shotgun (WGS) entry which is preliminary data.</text>
</comment>
<dbReference type="GO" id="GO:0034220">
    <property type="term" value="P:monoatomic ion transmembrane transport"/>
    <property type="evidence" value="ECO:0007669"/>
    <property type="project" value="UniProtKB-KW"/>
</dbReference>
<proteinExistence type="inferred from homology"/>
<keyword evidence="6" id="KW-0406">Ion transport</keyword>
<name>A0AA87ZU52_FICCA</name>
<dbReference type="AlphaFoldDB" id="A0AA87ZU52"/>
<evidence type="ECO:0000256" key="5">
    <source>
        <dbReference type="ARBA" id="ARBA00022989"/>
    </source>
</evidence>
<sequence length="168" mass="18646">MAITKVESYKERLLSRKGFSDFNLPSSDDRDGATTQFRCFRSVSEWFAKFCNNLQIIVVQFYQMGRSDPRKVAFAFKMGLSLGLVSLVIFFKEPLKDINQYAIWAILTVVLVFEFSVGATLSKGLNRALGTFSAGGLALGIAEVSIMAGQFEEIVIVLSIFIAGYLTI</sequence>
<evidence type="ECO:0000256" key="4">
    <source>
        <dbReference type="ARBA" id="ARBA00022692"/>
    </source>
</evidence>
<evidence type="ECO:0008006" key="12">
    <source>
        <dbReference type="Google" id="ProtNLM"/>
    </source>
</evidence>
<evidence type="ECO:0000256" key="8">
    <source>
        <dbReference type="ARBA" id="ARBA00023303"/>
    </source>
</evidence>
<gene>
    <name evidence="10" type="ORF">TIFTF001_008027</name>
</gene>
<keyword evidence="7 9" id="KW-0472">Membrane</keyword>
<dbReference type="GO" id="GO:0015743">
    <property type="term" value="P:malate transport"/>
    <property type="evidence" value="ECO:0007669"/>
    <property type="project" value="InterPro"/>
</dbReference>
<keyword evidence="5 9" id="KW-1133">Transmembrane helix</keyword>
<dbReference type="InterPro" id="IPR020966">
    <property type="entry name" value="ALMT"/>
</dbReference>
<evidence type="ECO:0000256" key="3">
    <source>
        <dbReference type="ARBA" id="ARBA00022448"/>
    </source>
</evidence>